<comment type="catalytic activity">
    <reaction evidence="9">
        <text>N-(9Z-octadecenoyl) ethanolamine + H2O = ethanolamine + (9Z)-octadecenoate</text>
        <dbReference type="Rhea" id="RHEA:45060"/>
        <dbReference type="ChEBI" id="CHEBI:15377"/>
        <dbReference type="ChEBI" id="CHEBI:30823"/>
        <dbReference type="ChEBI" id="CHEBI:57603"/>
        <dbReference type="ChEBI" id="CHEBI:71466"/>
    </reaction>
    <physiologicalReaction direction="left-to-right" evidence="9">
        <dbReference type="Rhea" id="RHEA:45061"/>
    </physiologicalReaction>
</comment>
<comment type="catalytic activity">
    <reaction evidence="1">
        <text>(9Z)-octadecenamide + H2O = (9Z)-octadecenoate + NH4(+)</text>
        <dbReference type="Rhea" id="RHEA:26506"/>
        <dbReference type="ChEBI" id="CHEBI:15377"/>
        <dbReference type="ChEBI" id="CHEBI:28938"/>
        <dbReference type="ChEBI" id="CHEBI:30823"/>
        <dbReference type="ChEBI" id="CHEBI:116314"/>
        <dbReference type="EC" id="3.5.1.99"/>
    </reaction>
    <physiologicalReaction direction="left-to-right" evidence="1">
        <dbReference type="Rhea" id="RHEA:26507"/>
    </physiologicalReaction>
</comment>
<keyword evidence="6" id="KW-0442">Lipid degradation</keyword>
<evidence type="ECO:0000256" key="5">
    <source>
        <dbReference type="ARBA" id="ARBA00022801"/>
    </source>
</evidence>
<comment type="catalytic activity">
    <reaction evidence="14">
        <text>N-octadecanoyl ethanolamine + H2O = octadecanoate + ethanolamine</text>
        <dbReference type="Rhea" id="RHEA:63124"/>
        <dbReference type="ChEBI" id="CHEBI:15377"/>
        <dbReference type="ChEBI" id="CHEBI:25629"/>
        <dbReference type="ChEBI" id="CHEBI:57603"/>
        <dbReference type="ChEBI" id="CHEBI:85299"/>
    </reaction>
    <physiologicalReaction direction="left-to-right" evidence="14">
        <dbReference type="Rhea" id="RHEA:63125"/>
    </physiologicalReaction>
</comment>
<dbReference type="OrthoDB" id="6428749at2759"/>
<dbReference type="EC" id="3.5.1.99" evidence="3"/>
<evidence type="ECO:0000256" key="7">
    <source>
        <dbReference type="ARBA" id="ARBA00023098"/>
    </source>
</evidence>
<protein>
    <recommendedName>
        <fullName evidence="3">fatty acid amide hydrolase</fullName>
        <ecNumber evidence="3">3.5.1.99</ecNumber>
    </recommendedName>
    <alternativeName>
        <fullName evidence="17">Anandamide amidohydrolase 1</fullName>
    </alternativeName>
</protein>
<feature type="active site" description="Charge relay system" evidence="18">
    <location>
        <position position="225"/>
    </location>
</feature>
<keyword evidence="5" id="KW-0378">Hydrolase</keyword>
<evidence type="ECO:0000256" key="15">
    <source>
        <dbReference type="ARBA" id="ARBA00052458"/>
    </source>
</evidence>
<dbReference type="PIRSF" id="PIRSF001221">
    <property type="entry name" value="Amidase_fungi"/>
    <property type="match status" value="1"/>
</dbReference>
<comment type="catalytic activity">
    <reaction evidence="16">
        <text>N-(5Z,8Z,11Z,14Z)-eicosatetraenoyl-glycine + H2O = (5Z,8Z,11Z,14Z)-eicosatetraenoate + glycine</text>
        <dbReference type="Rhea" id="RHEA:64108"/>
        <dbReference type="ChEBI" id="CHEBI:15377"/>
        <dbReference type="ChEBI" id="CHEBI:32395"/>
        <dbReference type="ChEBI" id="CHEBI:57305"/>
        <dbReference type="ChEBI" id="CHEBI:59002"/>
    </reaction>
    <physiologicalReaction direction="left-to-right" evidence="16">
        <dbReference type="Rhea" id="RHEA:64109"/>
    </physiologicalReaction>
</comment>
<name>A0A9W3BIP0_BIOGL</name>
<evidence type="ECO:0000256" key="9">
    <source>
        <dbReference type="ARBA" id="ARBA00048052"/>
    </source>
</evidence>
<evidence type="ECO:0000259" key="20">
    <source>
        <dbReference type="Pfam" id="PF01425"/>
    </source>
</evidence>
<keyword evidence="21" id="KW-1185">Reference proteome</keyword>
<comment type="catalytic activity">
    <reaction evidence="12">
        <text>N-(15Z-tetracosenoyl)-ethanolamine + H2O = (15Z)-tetracosenoate + ethanolamine</text>
        <dbReference type="Rhea" id="RHEA:63144"/>
        <dbReference type="ChEBI" id="CHEBI:15377"/>
        <dbReference type="ChEBI" id="CHEBI:32392"/>
        <dbReference type="ChEBI" id="CHEBI:57603"/>
        <dbReference type="ChEBI" id="CHEBI:146187"/>
    </reaction>
    <physiologicalReaction direction="left-to-right" evidence="12">
        <dbReference type="Rhea" id="RHEA:63145"/>
    </physiologicalReaction>
</comment>
<gene>
    <name evidence="22 23" type="primary">LOC106054635</name>
</gene>
<evidence type="ECO:0000256" key="11">
    <source>
        <dbReference type="ARBA" id="ARBA00050294"/>
    </source>
</evidence>
<dbReference type="GO" id="GO:0004040">
    <property type="term" value="F:amidase activity"/>
    <property type="evidence" value="ECO:0007669"/>
    <property type="project" value="TreeGrafter"/>
</dbReference>
<evidence type="ECO:0000256" key="16">
    <source>
        <dbReference type="ARBA" id="ARBA00052709"/>
    </source>
</evidence>
<evidence type="ECO:0000313" key="22">
    <source>
        <dbReference type="RefSeq" id="XP_055899291.1"/>
    </source>
</evidence>
<dbReference type="PANTHER" id="PTHR45847:SF6">
    <property type="entry name" value="FATTY ACID AMIDE HYDROLASE"/>
    <property type="match status" value="1"/>
</dbReference>
<comment type="catalytic activity">
    <reaction evidence="13">
        <text>N-(9Z-hexadecenoyl) ethanolamine + H2O = (9Z)-hexadecenoate + ethanolamine</text>
        <dbReference type="Rhea" id="RHEA:35563"/>
        <dbReference type="ChEBI" id="CHEBI:15377"/>
        <dbReference type="ChEBI" id="CHEBI:32372"/>
        <dbReference type="ChEBI" id="CHEBI:57603"/>
        <dbReference type="ChEBI" id="CHEBI:71465"/>
    </reaction>
    <physiologicalReaction direction="left-to-right" evidence="13">
        <dbReference type="Rhea" id="RHEA:35564"/>
    </physiologicalReaction>
</comment>
<evidence type="ECO:0000256" key="6">
    <source>
        <dbReference type="ARBA" id="ARBA00022963"/>
    </source>
</evidence>
<keyword evidence="4" id="KW-0597">Phosphoprotein</keyword>
<dbReference type="InterPro" id="IPR020556">
    <property type="entry name" value="Amidase_CS"/>
</dbReference>
<keyword evidence="7" id="KW-0443">Lipid metabolism</keyword>
<evidence type="ECO:0000256" key="2">
    <source>
        <dbReference type="ARBA" id="ARBA00009199"/>
    </source>
</evidence>
<feature type="active site" description="Charge relay system" evidence="18">
    <location>
        <position position="150"/>
    </location>
</feature>
<keyword evidence="19" id="KW-1133">Transmembrane helix</keyword>
<dbReference type="InterPro" id="IPR052096">
    <property type="entry name" value="Endocannabinoid_amidase"/>
</dbReference>
<dbReference type="PROSITE" id="PS00571">
    <property type="entry name" value="AMIDASES"/>
    <property type="match status" value="1"/>
</dbReference>
<dbReference type="OMA" id="AQVATNC"/>
<dbReference type="RefSeq" id="XP_055899291.1">
    <property type="nucleotide sequence ID" value="XM_056043316.1"/>
</dbReference>
<dbReference type="InterPro" id="IPR036928">
    <property type="entry name" value="AS_sf"/>
</dbReference>
<feature type="transmembrane region" description="Helical" evidence="19">
    <location>
        <begin position="12"/>
        <end position="33"/>
    </location>
</feature>
<keyword evidence="19" id="KW-0472">Membrane</keyword>
<evidence type="ECO:0000256" key="14">
    <source>
        <dbReference type="ARBA" id="ARBA00051454"/>
    </source>
</evidence>
<feature type="active site" description="Acyl-ester intermediate" evidence="18">
    <location>
        <position position="249"/>
    </location>
</feature>
<dbReference type="RefSeq" id="XP_055899300.1">
    <property type="nucleotide sequence ID" value="XM_056043325.1"/>
</dbReference>
<dbReference type="AlphaFoldDB" id="A0A9W3BIP0"/>
<evidence type="ECO:0000313" key="23">
    <source>
        <dbReference type="RefSeq" id="XP_055899300.1"/>
    </source>
</evidence>
<evidence type="ECO:0000256" key="18">
    <source>
        <dbReference type="PIRSR" id="PIRSR001221-1"/>
    </source>
</evidence>
<organism evidence="21 23">
    <name type="scientific">Biomphalaria glabrata</name>
    <name type="common">Bloodfluke planorb</name>
    <name type="synonym">Freshwater snail</name>
    <dbReference type="NCBI Taxonomy" id="6526"/>
    <lineage>
        <taxon>Eukaryota</taxon>
        <taxon>Metazoa</taxon>
        <taxon>Spiralia</taxon>
        <taxon>Lophotrochozoa</taxon>
        <taxon>Mollusca</taxon>
        <taxon>Gastropoda</taxon>
        <taxon>Heterobranchia</taxon>
        <taxon>Euthyneura</taxon>
        <taxon>Panpulmonata</taxon>
        <taxon>Hygrophila</taxon>
        <taxon>Lymnaeoidea</taxon>
        <taxon>Planorbidae</taxon>
        <taxon>Biomphalaria</taxon>
    </lineage>
</organism>
<dbReference type="InterPro" id="IPR023631">
    <property type="entry name" value="Amidase_dom"/>
</dbReference>
<comment type="similarity">
    <text evidence="2">Belongs to the amidase family.</text>
</comment>
<comment type="catalytic activity">
    <reaction evidence="8">
        <text>(9Z)-octadecenoate + glycine = N-(9Z-octadecenoyl)glycine + H2O</text>
        <dbReference type="Rhea" id="RHEA:51316"/>
        <dbReference type="ChEBI" id="CHEBI:15377"/>
        <dbReference type="ChEBI" id="CHEBI:30823"/>
        <dbReference type="ChEBI" id="CHEBI:57305"/>
        <dbReference type="ChEBI" id="CHEBI:133992"/>
    </reaction>
    <physiologicalReaction direction="right-to-left" evidence="8">
        <dbReference type="Rhea" id="RHEA:51318"/>
    </physiologicalReaction>
</comment>
<dbReference type="FunFam" id="3.90.1300.10:FF:000001">
    <property type="entry name" value="Fatty-acid amide hydrolase 1"/>
    <property type="match status" value="1"/>
</dbReference>
<evidence type="ECO:0000256" key="17">
    <source>
        <dbReference type="ARBA" id="ARBA00077216"/>
    </source>
</evidence>
<evidence type="ECO:0000256" key="8">
    <source>
        <dbReference type="ARBA" id="ARBA00047450"/>
    </source>
</evidence>
<evidence type="ECO:0000256" key="12">
    <source>
        <dbReference type="ARBA" id="ARBA00050992"/>
    </source>
</evidence>
<comment type="catalytic activity">
    <reaction evidence="15">
        <text>N-docosanoyl-ethanolamine + H2O = docosanoate + ethanolamine</text>
        <dbReference type="Rhea" id="RHEA:63128"/>
        <dbReference type="ChEBI" id="CHEBI:15377"/>
        <dbReference type="ChEBI" id="CHEBI:23858"/>
        <dbReference type="ChEBI" id="CHEBI:57603"/>
        <dbReference type="ChEBI" id="CHEBI:146186"/>
    </reaction>
    <physiologicalReaction direction="left-to-right" evidence="15">
        <dbReference type="Rhea" id="RHEA:63129"/>
    </physiologicalReaction>
</comment>
<comment type="catalytic activity">
    <reaction evidence="10">
        <text>N-(5Z,8Z,11Z,14Z-eicosatetraenoyl)-ethanolamine + H2O = ethanolamine + (5Z,8Z,11Z,14Z)-eicosatetraenoate</text>
        <dbReference type="Rhea" id="RHEA:26136"/>
        <dbReference type="ChEBI" id="CHEBI:2700"/>
        <dbReference type="ChEBI" id="CHEBI:15377"/>
        <dbReference type="ChEBI" id="CHEBI:32395"/>
        <dbReference type="ChEBI" id="CHEBI:57603"/>
        <dbReference type="EC" id="3.5.1.99"/>
    </reaction>
    <physiologicalReaction direction="left-to-right" evidence="10">
        <dbReference type="Rhea" id="RHEA:26137"/>
    </physiologicalReaction>
</comment>
<reference evidence="22 23" key="1">
    <citation type="submission" date="2025-04" db="UniProtKB">
        <authorList>
            <consortium name="RefSeq"/>
        </authorList>
    </citation>
    <scope>IDENTIFICATION</scope>
</reference>
<dbReference type="GO" id="GO:0009062">
    <property type="term" value="P:fatty acid catabolic process"/>
    <property type="evidence" value="ECO:0007669"/>
    <property type="project" value="TreeGrafter"/>
</dbReference>
<dbReference type="Proteomes" id="UP001165740">
    <property type="component" value="Chromosome 1"/>
</dbReference>
<proteinExistence type="inferred from homology"/>
<keyword evidence="19" id="KW-0812">Transmembrane</keyword>
<dbReference type="PANTHER" id="PTHR45847">
    <property type="entry name" value="FATTY ACID AMIDE HYDROLASE"/>
    <property type="match status" value="1"/>
</dbReference>
<sequence>MYLTLCQFMDRYFPGGGLGLLASCAVVVLTRLGSSLLYRRRTMSGVREKIQVRQSKAKETFEKVKSVLQKSKVDTWIVDMPFAELQEKLQKGQLKPSQVLLAFQAKALEVNEDLNCITEFITDAQSRAEQLDAVSPGEVGPLYGIPVSLKEVVGLQGNDCHAGCSFLINKMMCEDSIVVKMLKTLGAVPFCRTNVSQAQMSLSCNNPVYGETRNPIQRHRTCGGSSGGEGALIGGGGSVLGVGCDLGGSIRVPSHFCGTVGVKGTPKRISGAGSCPLGQEIVTVSEVYGPLGRDVDAVLAFYSSMLSPSVCTMDPLIPPLPWRHELYTKTSPMRIGFYTHDGCVLPVPAVVRAVHLAKSVLTQLGHTVVEFNPPDVLKALEKLLLPIVCGDKCQTLKENLSNDLVDPDLKETISLYSSPLWLRKLYSKLSNPLHPVSKACLNTKLPGSVANWWKLNEELEAYSRKFVKEWQSLGLDGVICPPFPYTAWPLDNGEKGLLGLMYTGLYNVLGYPCGVLPATVVTADDVISMKQYPNSNDGDKYIQQITVGSEGLPIGVQCVALPYQEETLLRIMKQLETGLREHKI</sequence>
<dbReference type="GO" id="GO:0017064">
    <property type="term" value="F:fatty acid amide hydrolase activity"/>
    <property type="evidence" value="ECO:0007669"/>
    <property type="project" value="UniProtKB-EC"/>
</dbReference>
<evidence type="ECO:0000256" key="19">
    <source>
        <dbReference type="SAM" id="Phobius"/>
    </source>
</evidence>
<dbReference type="Pfam" id="PF01425">
    <property type="entry name" value="Amidase"/>
    <property type="match status" value="1"/>
</dbReference>
<evidence type="ECO:0000256" key="10">
    <source>
        <dbReference type="ARBA" id="ARBA00048606"/>
    </source>
</evidence>
<evidence type="ECO:0000256" key="1">
    <source>
        <dbReference type="ARBA" id="ARBA00000208"/>
    </source>
</evidence>
<accession>A0A9W3BIP0</accession>
<evidence type="ECO:0000256" key="4">
    <source>
        <dbReference type="ARBA" id="ARBA00022553"/>
    </source>
</evidence>
<dbReference type="SUPFAM" id="SSF75304">
    <property type="entry name" value="Amidase signature (AS) enzymes"/>
    <property type="match status" value="1"/>
</dbReference>
<evidence type="ECO:0000313" key="21">
    <source>
        <dbReference type="Proteomes" id="UP001165740"/>
    </source>
</evidence>
<dbReference type="Gene3D" id="3.90.1300.10">
    <property type="entry name" value="Amidase signature (AS) domain"/>
    <property type="match status" value="1"/>
</dbReference>
<feature type="domain" description="Amidase" evidence="20">
    <location>
        <begin position="99"/>
        <end position="569"/>
    </location>
</feature>
<comment type="catalytic activity">
    <reaction evidence="11">
        <text>N-(5Z,8Z,11Z,14Z-eicosatetraenoyl)-L-serine + H2O = (5Z,8Z,11Z,14Z)-eicosatetraenoate + L-serine</text>
        <dbReference type="Rhea" id="RHEA:64116"/>
        <dbReference type="ChEBI" id="CHEBI:15377"/>
        <dbReference type="ChEBI" id="CHEBI:32395"/>
        <dbReference type="ChEBI" id="CHEBI:33384"/>
        <dbReference type="ChEBI" id="CHEBI:149697"/>
    </reaction>
    <physiologicalReaction direction="left-to-right" evidence="11">
        <dbReference type="Rhea" id="RHEA:64117"/>
    </physiologicalReaction>
</comment>
<evidence type="ECO:0000256" key="3">
    <source>
        <dbReference type="ARBA" id="ARBA00012112"/>
    </source>
</evidence>
<dbReference type="GeneID" id="106054635"/>
<evidence type="ECO:0000256" key="13">
    <source>
        <dbReference type="ARBA" id="ARBA00051346"/>
    </source>
</evidence>